<dbReference type="AlphaFoldDB" id="A0A8R7R7N4"/>
<dbReference type="GO" id="GO:0005524">
    <property type="term" value="F:ATP binding"/>
    <property type="evidence" value="ECO:0007669"/>
    <property type="project" value="InterPro"/>
</dbReference>
<dbReference type="Pfam" id="PF07714">
    <property type="entry name" value="PK_Tyr_Ser-Thr"/>
    <property type="match status" value="1"/>
</dbReference>
<dbReference type="SUPFAM" id="SSF56112">
    <property type="entry name" value="Protein kinase-like (PK-like)"/>
    <property type="match status" value="1"/>
</dbReference>
<dbReference type="InterPro" id="IPR000719">
    <property type="entry name" value="Prot_kinase_dom"/>
</dbReference>
<dbReference type="Gramene" id="TuG1812S0000113200.01.T01">
    <property type="protein sequence ID" value="TuG1812S0000113200.01.T01"/>
    <property type="gene ID" value="TuG1812S0000113200.01"/>
</dbReference>
<dbReference type="GO" id="GO:0004672">
    <property type="term" value="F:protein kinase activity"/>
    <property type="evidence" value="ECO:0007669"/>
    <property type="project" value="InterPro"/>
</dbReference>
<evidence type="ECO:0000313" key="3">
    <source>
        <dbReference type="Proteomes" id="UP000015106"/>
    </source>
</evidence>
<keyword evidence="3" id="KW-1185">Reference proteome</keyword>
<reference evidence="2" key="2">
    <citation type="submission" date="2022-06" db="UniProtKB">
        <authorList>
            <consortium name="EnsemblPlants"/>
        </authorList>
    </citation>
    <scope>IDENTIFICATION</scope>
</reference>
<protein>
    <recommendedName>
        <fullName evidence="1">Protein kinase domain-containing protein</fullName>
    </recommendedName>
</protein>
<evidence type="ECO:0000259" key="1">
    <source>
        <dbReference type="PROSITE" id="PS50011"/>
    </source>
</evidence>
<organism evidence="2 3">
    <name type="scientific">Triticum urartu</name>
    <name type="common">Red wild einkorn</name>
    <name type="synonym">Crithodium urartu</name>
    <dbReference type="NCBI Taxonomy" id="4572"/>
    <lineage>
        <taxon>Eukaryota</taxon>
        <taxon>Viridiplantae</taxon>
        <taxon>Streptophyta</taxon>
        <taxon>Embryophyta</taxon>
        <taxon>Tracheophyta</taxon>
        <taxon>Spermatophyta</taxon>
        <taxon>Magnoliopsida</taxon>
        <taxon>Liliopsida</taxon>
        <taxon>Poales</taxon>
        <taxon>Poaceae</taxon>
        <taxon>BOP clade</taxon>
        <taxon>Pooideae</taxon>
        <taxon>Triticodae</taxon>
        <taxon>Triticeae</taxon>
        <taxon>Triticinae</taxon>
        <taxon>Triticum</taxon>
    </lineage>
</organism>
<accession>A0A8R7R7N4</accession>
<sequence length="145" mass="15885">MDPEYYATLQLTNKSDVFSFGVVLLEIVTGQPAILNDPEPTSIIQWTRQRLARGNIEGVVDTSMHGEHDVNGIWKVGDTALKCTAQAAEQRPTMTDVVALLHECLELEAERNHMNAGFNTVGSDGHVNRYSGYDTGMSTNVSESS</sequence>
<dbReference type="InterPro" id="IPR001245">
    <property type="entry name" value="Ser-Thr/Tyr_kinase_cat_dom"/>
</dbReference>
<name>A0A8R7R7N4_TRIUA</name>
<feature type="domain" description="Protein kinase" evidence="1">
    <location>
        <begin position="1"/>
        <end position="105"/>
    </location>
</feature>
<dbReference type="InterPro" id="IPR011009">
    <property type="entry name" value="Kinase-like_dom_sf"/>
</dbReference>
<dbReference type="EnsemblPlants" id="TuG1812S0000113200.01.T01">
    <property type="protein sequence ID" value="TuG1812S0000113200.01.T01"/>
    <property type="gene ID" value="TuG1812S0000113200.01"/>
</dbReference>
<reference evidence="3" key="1">
    <citation type="journal article" date="2013" name="Nature">
        <title>Draft genome of the wheat A-genome progenitor Triticum urartu.</title>
        <authorList>
            <person name="Ling H.Q."/>
            <person name="Zhao S."/>
            <person name="Liu D."/>
            <person name="Wang J."/>
            <person name="Sun H."/>
            <person name="Zhang C."/>
            <person name="Fan H."/>
            <person name="Li D."/>
            <person name="Dong L."/>
            <person name="Tao Y."/>
            <person name="Gao C."/>
            <person name="Wu H."/>
            <person name="Li Y."/>
            <person name="Cui Y."/>
            <person name="Guo X."/>
            <person name="Zheng S."/>
            <person name="Wang B."/>
            <person name="Yu K."/>
            <person name="Liang Q."/>
            <person name="Yang W."/>
            <person name="Lou X."/>
            <person name="Chen J."/>
            <person name="Feng M."/>
            <person name="Jian J."/>
            <person name="Zhang X."/>
            <person name="Luo G."/>
            <person name="Jiang Y."/>
            <person name="Liu J."/>
            <person name="Wang Z."/>
            <person name="Sha Y."/>
            <person name="Zhang B."/>
            <person name="Wu H."/>
            <person name="Tang D."/>
            <person name="Shen Q."/>
            <person name="Xue P."/>
            <person name="Zou S."/>
            <person name="Wang X."/>
            <person name="Liu X."/>
            <person name="Wang F."/>
            <person name="Yang Y."/>
            <person name="An X."/>
            <person name="Dong Z."/>
            <person name="Zhang K."/>
            <person name="Zhang X."/>
            <person name="Luo M.C."/>
            <person name="Dvorak J."/>
            <person name="Tong Y."/>
            <person name="Wang J."/>
            <person name="Yang H."/>
            <person name="Li Z."/>
            <person name="Wang D."/>
            <person name="Zhang A."/>
            <person name="Wang J."/>
        </authorList>
    </citation>
    <scope>NUCLEOTIDE SEQUENCE</scope>
    <source>
        <strain evidence="3">cv. G1812</strain>
    </source>
</reference>
<evidence type="ECO:0000313" key="2">
    <source>
        <dbReference type="EnsemblPlants" id="TuG1812S0000113200.01.T01"/>
    </source>
</evidence>
<dbReference type="Proteomes" id="UP000015106">
    <property type="component" value="Unassembled WGS sequence"/>
</dbReference>
<dbReference type="PROSITE" id="PS50011">
    <property type="entry name" value="PROTEIN_KINASE_DOM"/>
    <property type="match status" value="1"/>
</dbReference>
<dbReference type="Gene3D" id="1.10.510.10">
    <property type="entry name" value="Transferase(Phosphotransferase) domain 1"/>
    <property type="match status" value="1"/>
</dbReference>
<proteinExistence type="predicted"/>
<dbReference type="PANTHER" id="PTHR45631">
    <property type="entry name" value="OS07G0107800 PROTEIN-RELATED"/>
    <property type="match status" value="1"/>
</dbReference>
<dbReference type="PANTHER" id="PTHR45631:SF31">
    <property type="entry name" value="PROTEIN KINASE DOMAIN-CONTAINING PROTEIN"/>
    <property type="match status" value="1"/>
</dbReference>